<sequence>MGVRQCRRALCLGCFLLLLHGTSSSADGSIQYNAGVISEIFEPLSIQYNKSYIAYWGMKSGGIEFKLQVNISLQQQPWTSANIEFGNSLQFLSKQIPGMQWSGIVQEQNGIWTRTLVYTPYKSHVNHDFTIDLNISAKNQQQSTWTTYTFQLYVYEYRPAFVDAWFNASVYKLVNGSLQPQQDETPSIIPWAKCVAASNSPTPCISRVNAAVSNCEMPPFAVVVQSLDSIFNVNFTNFLWNVQTNAVIGQARLSQPLFVRNVTASANIPNDVMYADGRQTYLIYANVSWLPETKHMGSVVDICIEVHDRYASNQRCILVEVLPCFYCTSPKETLLTIARLFQTDWAQIWSANVATRLPISLNGISTWQTPENLDDMPSNVAIRLGPVFTPSVDTALSWLLWNFQMSNTTLFLANPSLDRKTTMIPASSQLCVLPDICSNSHV</sequence>
<feature type="signal peptide" evidence="1">
    <location>
        <begin position="1"/>
        <end position="24"/>
    </location>
</feature>
<gene>
    <name evidence="2" type="ORF">GTHE00462_LOCUS35234</name>
</gene>
<protein>
    <recommendedName>
        <fullName evidence="3">LysM domain-containing protein</fullName>
    </recommendedName>
</protein>
<reference evidence="2" key="1">
    <citation type="submission" date="2021-01" db="EMBL/GenBank/DDBJ databases">
        <authorList>
            <person name="Corre E."/>
            <person name="Pelletier E."/>
            <person name="Niang G."/>
            <person name="Scheremetjew M."/>
            <person name="Finn R."/>
            <person name="Kale V."/>
            <person name="Holt S."/>
            <person name="Cochrane G."/>
            <person name="Meng A."/>
            <person name="Brown T."/>
            <person name="Cohen L."/>
        </authorList>
    </citation>
    <scope>NUCLEOTIDE SEQUENCE</scope>
    <source>
        <strain evidence="2">CCMP 2712</strain>
    </source>
</reference>
<accession>A0A7S4PGK7</accession>
<dbReference type="AlphaFoldDB" id="A0A7S4PGK7"/>
<dbReference type="EMBL" id="HBKN01045045">
    <property type="protein sequence ID" value="CAE2334447.1"/>
    <property type="molecule type" value="Transcribed_RNA"/>
</dbReference>
<name>A0A7S4PGK7_GUITH</name>
<evidence type="ECO:0008006" key="3">
    <source>
        <dbReference type="Google" id="ProtNLM"/>
    </source>
</evidence>
<proteinExistence type="predicted"/>
<organism evidence="2">
    <name type="scientific">Guillardia theta</name>
    <name type="common">Cryptophyte</name>
    <name type="synonym">Cryptomonas phi</name>
    <dbReference type="NCBI Taxonomy" id="55529"/>
    <lineage>
        <taxon>Eukaryota</taxon>
        <taxon>Cryptophyceae</taxon>
        <taxon>Pyrenomonadales</taxon>
        <taxon>Geminigeraceae</taxon>
        <taxon>Guillardia</taxon>
    </lineage>
</organism>
<keyword evidence="1" id="KW-0732">Signal</keyword>
<evidence type="ECO:0000256" key="1">
    <source>
        <dbReference type="SAM" id="SignalP"/>
    </source>
</evidence>
<evidence type="ECO:0000313" key="2">
    <source>
        <dbReference type="EMBL" id="CAE2334447.1"/>
    </source>
</evidence>
<feature type="chain" id="PRO_5031254358" description="LysM domain-containing protein" evidence="1">
    <location>
        <begin position="25"/>
        <end position="442"/>
    </location>
</feature>